<dbReference type="InterPro" id="IPR017441">
    <property type="entry name" value="Protein_kinase_ATP_BS"/>
</dbReference>
<dbReference type="AlphaFoldDB" id="A0AAD7W0B1"/>
<comment type="similarity">
    <text evidence="5">Belongs to the protein kinase superfamily.</text>
</comment>
<feature type="binding site" evidence="4">
    <location>
        <position position="40"/>
    </location>
    <ligand>
        <name>ATP</name>
        <dbReference type="ChEBI" id="CHEBI:30616"/>
    </ligand>
</feature>
<dbReference type="InterPro" id="IPR000719">
    <property type="entry name" value="Prot_kinase_dom"/>
</dbReference>
<keyword evidence="1 5" id="KW-0808">Transferase</keyword>
<protein>
    <recommendedName>
        <fullName evidence="6">Protein kinase domain-containing protein</fullName>
    </recommendedName>
</protein>
<dbReference type="InterPro" id="IPR051681">
    <property type="entry name" value="Ser/Thr_Kinases-Pseudokinases"/>
</dbReference>
<evidence type="ECO:0000256" key="3">
    <source>
        <dbReference type="ARBA" id="ARBA00022840"/>
    </source>
</evidence>
<dbReference type="PROSITE" id="PS50011">
    <property type="entry name" value="PROTEIN_KINASE_DOM"/>
    <property type="match status" value="1"/>
</dbReference>
<keyword evidence="1 5" id="KW-0418">Kinase</keyword>
<comment type="caution">
    <text evidence="7">The sequence shown here is derived from an EMBL/GenBank/DDBJ whole genome shotgun (WGS) entry which is preliminary data.</text>
</comment>
<dbReference type="CDD" id="cd16040">
    <property type="entry name" value="SPRY_PRY_SNTX"/>
    <property type="match status" value="1"/>
</dbReference>
<organism evidence="7 8">
    <name type="scientific">Aldrovandia affinis</name>
    <dbReference type="NCBI Taxonomy" id="143900"/>
    <lineage>
        <taxon>Eukaryota</taxon>
        <taxon>Metazoa</taxon>
        <taxon>Chordata</taxon>
        <taxon>Craniata</taxon>
        <taxon>Vertebrata</taxon>
        <taxon>Euteleostomi</taxon>
        <taxon>Actinopterygii</taxon>
        <taxon>Neopterygii</taxon>
        <taxon>Teleostei</taxon>
        <taxon>Notacanthiformes</taxon>
        <taxon>Halosauridae</taxon>
        <taxon>Aldrovandia</taxon>
    </lineage>
</organism>
<dbReference type="Proteomes" id="UP001221898">
    <property type="component" value="Unassembled WGS sequence"/>
</dbReference>
<reference evidence="7" key="1">
    <citation type="journal article" date="2023" name="Science">
        <title>Genome structures resolve the early diversification of teleost fishes.</title>
        <authorList>
            <person name="Parey E."/>
            <person name="Louis A."/>
            <person name="Montfort J."/>
            <person name="Bouchez O."/>
            <person name="Roques C."/>
            <person name="Iampietro C."/>
            <person name="Lluch J."/>
            <person name="Castinel A."/>
            <person name="Donnadieu C."/>
            <person name="Desvignes T."/>
            <person name="Floi Bucao C."/>
            <person name="Jouanno E."/>
            <person name="Wen M."/>
            <person name="Mejri S."/>
            <person name="Dirks R."/>
            <person name="Jansen H."/>
            <person name="Henkel C."/>
            <person name="Chen W.J."/>
            <person name="Zahm M."/>
            <person name="Cabau C."/>
            <person name="Klopp C."/>
            <person name="Thompson A.W."/>
            <person name="Robinson-Rechavi M."/>
            <person name="Braasch I."/>
            <person name="Lecointre G."/>
            <person name="Bobe J."/>
            <person name="Postlethwait J.H."/>
            <person name="Berthelot C."/>
            <person name="Roest Crollius H."/>
            <person name="Guiguen Y."/>
        </authorList>
    </citation>
    <scope>NUCLEOTIDE SEQUENCE</scope>
    <source>
        <strain evidence="7">NC1722</strain>
    </source>
</reference>
<dbReference type="InterPro" id="IPR008271">
    <property type="entry name" value="Ser/Thr_kinase_AS"/>
</dbReference>
<dbReference type="PROSITE" id="PS00107">
    <property type="entry name" value="PROTEIN_KINASE_ATP"/>
    <property type="match status" value="1"/>
</dbReference>
<dbReference type="InterPro" id="IPR001245">
    <property type="entry name" value="Ser-Thr/Tyr_kinase_cat_dom"/>
</dbReference>
<keyword evidence="8" id="KW-1185">Reference proteome</keyword>
<dbReference type="Gene3D" id="2.60.120.920">
    <property type="match status" value="1"/>
</dbReference>
<evidence type="ECO:0000313" key="7">
    <source>
        <dbReference type="EMBL" id="KAJ8366863.1"/>
    </source>
</evidence>
<dbReference type="GO" id="GO:0005524">
    <property type="term" value="F:ATP binding"/>
    <property type="evidence" value="ECO:0007669"/>
    <property type="project" value="UniProtKB-UniRule"/>
</dbReference>
<keyword evidence="1 5" id="KW-0723">Serine/threonine-protein kinase</keyword>
<keyword evidence="3 4" id="KW-0067">ATP-binding</keyword>
<proteinExistence type="inferred from homology"/>
<dbReference type="SUPFAM" id="SSF56112">
    <property type="entry name" value="Protein kinase-like (PK-like)"/>
    <property type="match status" value="1"/>
</dbReference>
<dbReference type="PANTHER" id="PTHR44329">
    <property type="entry name" value="SERINE/THREONINE-PROTEIN KINASE TNNI3K-RELATED"/>
    <property type="match status" value="1"/>
</dbReference>
<dbReference type="EMBL" id="JAINUG010000535">
    <property type="protein sequence ID" value="KAJ8366863.1"/>
    <property type="molecule type" value="Genomic_DNA"/>
</dbReference>
<dbReference type="SUPFAM" id="SSF49899">
    <property type="entry name" value="Concanavalin A-like lectins/glucanases"/>
    <property type="match status" value="1"/>
</dbReference>
<accession>A0AAD7W0B1</accession>
<evidence type="ECO:0000256" key="2">
    <source>
        <dbReference type="ARBA" id="ARBA00022741"/>
    </source>
</evidence>
<dbReference type="Gene3D" id="1.10.510.10">
    <property type="entry name" value="Transferase(Phosphotransferase) domain 1"/>
    <property type="match status" value="1"/>
</dbReference>
<evidence type="ECO:0000256" key="5">
    <source>
        <dbReference type="RuleBase" id="RU000304"/>
    </source>
</evidence>
<dbReference type="InterPro" id="IPR006574">
    <property type="entry name" value="PRY"/>
</dbReference>
<evidence type="ECO:0000256" key="4">
    <source>
        <dbReference type="PROSITE-ProRule" id="PRU10141"/>
    </source>
</evidence>
<dbReference type="Pfam" id="PF13765">
    <property type="entry name" value="PRY"/>
    <property type="match status" value="1"/>
</dbReference>
<evidence type="ECO:0000259" key="6">
    <source>
        <dbReference type="PROSITE" id="PS50011"/>
    </source>
</evidence>
<evidence type="ECO:0000313" key="8">
    <source>
        <dbReference type="Proteomes" id="UP001221898"/>
    </source>
</evidence>
<dbReference type="Pfam" id="PF07714">
    <property type="entry name" value="PK_Tyr_Ser-Thr"/>
    <property type="match status" value="1"/>
</dbReference>
<dbReference type="GO" id="GO:0004706">
    <property type="term" value="F:JUN kinase kinase kinase activity"/>
    <property type="evidence" value="ECO:0007669"/>
    <property type="project" value="TreeGrafter"/>
</dbReference>
<dbReference type="InterPro" id="IPR013320">
    <property type="entry name" value="ConA-like_dom_sf"/>
</dbReference>
<dbReference type="SMART" id="SM00220">
    <property type="entry name" value="S_TKc"/>
    <property type="match status" value="1"/>
</dbReference>
<keyword evidence="2 4" id="KW-0547">Nucleotide-binding</keyword>
<dbReference type="SMART" id="SM00589">
    <property type="entry name" value="PRY"/>
    <property type="match status" value="1"/>
</dbReference>
<feature type="non-terminal residue" evidence="7">
    <location>
        <position position="458"/>
    </location>
</feature>
<dbReference type="InterPro" id="IPR043136">
    <property type="entry name" value="B30.2/SPRY_sf"/>
</dbReference>
<dbReference type="PANTHER" id="PTHR44329:SF297">
    <property type="entry name" value="RECEPTOR-INTERACTING SERINE_THREONINE-PROTEIN KINASE 3"/>
    <property type="match status" value="1"/>
</dbReference>
<name>A0AAD7W0B1_9TELE</name>
<dbReference type="InterPro" id="IPR011009">
    <property type="entry name" value="Kinase-like_dom_sf"/>
</dbReference>
<sequence>MAPVLIGNGGLQFWSVIGCGGFGYIYKAKSNYFGMDVAIKLLHHDDSTSLLKEAEMMLQGGSPFVLHVLGEYQGAPPGSSGPPQRGLVMEFMEMGSVESLLQRLGAPPWPLAFRLCHQVALGMNYLHRLSPPLLHLDLKPPNVLLDHGLGAKLTDFGLARFYLTVTSVREAGQCGTVSYMPPEAFNLSYKSKPAFDSYSYAIFLWSVITGEQPYSGAPPNLIMLRIPMGDRPSLEQLDRSRVKGLGEIADLMVKCWDPSPQKRPPFHDCLPVTEKVYELHKPGINDAVHQVMKSLDLGSEMSSCCSRLAAHHISAPTQLNGRASNTQLNVEEVHILEPRTREDFLQYSCQLTLDPNTAYRDLHLSEGNREATWVELIQPYPDHPERFDGWFQVLCREGLSERCYWEAEWSEGVSIAASYKEISRKGWGHDCVLGYNDKSWSLDCSPSSYSFRHNNKIT</sequence>
<feature type="domain" description="Protein kinase" evidence="6">
    <location>
        <begin position="11"/>
        <end position="277"/>
    </location>
</feature>
<dbReference type="PROSITE" id="PS00108">
    <property type="entry name" value="PROTEIN_KINASE_ST"/>
    <property type="match status" value="1"/>
</dbReference>
<evidence type="ECO:0000256" key="1">
    <source>
        <dbReference type="ARBA" id="ARBA00022527"/>
    </source>
</evidence>
<gene>
    <name evidence="7" type="ORF">AAFF_G00338770</name>
</gene>